<organism evidence="1 2">
    <name type="scientific">Salmonella enterica subsp. enterica serovar Bovismorbificans</name>
    <dbReference type="NCBI Taxonomy" id="58097"/>
    <lineage>
        <taxon>Bacteria</taxon>
        <taxon>Pseudomonadati</taxon>
        <taxon>Pseudomonadota</taxon>
        <taxon>Gammaproteobacteria</taxon>
        <taxon>Enterobacterales</taxon>
        <taxon>Enterobacteriaceae</taxon>
        <taxon>Salmonella</taxon>
    </lineage>
</organism>
<evidence type="ECO:0000313" key="1">
    <source>
        <dbReference type="EMBL" id="CNU92800.1"/>
    </source>
</evidence>
<evidence type="ECO:0000313" key="2">
    <source>
        <dbReference type="Proteomes" id="UP000041314"/>
    </source>
</evidence>
<protein>
    <submittedName>
        <fullName evidence="1">Uncharacterized protein</fullName>
    </submittedName>
</protein>
<dbReference type="EMBL" id="CQPA01000043">
    <property type="protein sequence ID" value="CNU92800.1"/>
    <property type="molecule type" value="Genomic_DNA"/>
</dbReference>
<sequence length="48" mass="5734">MKVNKKRLAEFFNVDPRTPALLNAGKVRECHWRPEAGRVWKLFLILQR</sequence>
<dbReference type="Proteomes" id="UP000041314">
    <property type="component" value="Unassembled WGS sequence"/>
</dbReference>
<accession>A0A655DZD0</accession>
<gene>
    <name evidence="1" type="ORF">ERS008198_03906</name>
</gene>
<name>A0A655DZD0_SALET</name>
<reference evidence="1 2" key="1">
    <citation type="submission" date="2015-03" db="EMBL/GenBank/DDBJ databases">
        <authorList>
            <consortium name="Pathogen Informatics"/>
        </authorList>
    </citation>
    <scope>NUCLEOTIDE SEQUENCE [LARGE SCALE GENOMIC DNA]</scope>
    <source>
        <strain evidence="1 2">A1104</strain>
    </source>
</reference>
<proteinExistence type="predicted"/>
<dbReference type="AlphaFoldDB" id="A0A655DZD0"/>